<dbReference type="GO" id="GO:0006310">
    <property type="term" value="P:DNA recombination"/>
    <property type="evidence" value="ECO:0007669"/>
    <property type="project" value="UniProtKB-KW"/>
</dbReference>
<accession>A0A285X767</accession>
<sequence>MKILHTADWHIGKKLHKTELAEDFDLFINWLCKTIEAEKVDLLLVSGDIFDLANPSSDARRQYYRALIKMKQFKCRIILTGGNHDSPAMLDAPKEILKELNIDILGGLPEDLEDVVIPVPGKDGKTEIVVAALPFLRDADLRRAEDGENYEGRVEALKKGIQNTFFEASEICASKFPEIPALAMGHLFTAGIETSESEREIQIGNLAAFEASRFGSYFNYIALGHIHKPQRVSAAVPAFYSGSPLPLSFSERKDEKRVLLIDTNNGWEPESLPVPSFRSLLKITGNLEKLNLKLEALSEKKQLESLIEVELREENYDALKLYALDELVSNFKRDGFRIVKYRTGDKHHRKGAAQSFHEGQQLQDLQPKEVFEELIGHHEYDPETRQEIFSAFDELLEEVQRDENTAL</sequence>
<keyword evidence="7" id="KW-0235">DNA replication</keyword>
<dbReference type="GO" id="GO:0006260">
    <property type="term" value="P:DNA replication"/>
    <property type="evidence" value="ECO:0007669"/>
    <property type="project" value="UniProtKB-KW"/>
</dbReference>
<dbReference type="InterPro" id="IPR041796">
    <property type="entry name" value="Mre11_N"/>
</dbReference>
<keyword evidence="7" id="KW-0233">DNA recombination</keyword>
<dbReference type="NCBIfam" id="TIGR00619">
    <property type="entry name" value="sbcd"/>
    <property type="match status" value="1"/>
</dbReference>
<dbReference type="Proteomes" id="UP000219193">
    <property type="component" value="Unassembled WGS sequence"/>
</dbReference>
<organism evidence="10 11">
    <name type="scientific">Salinimicrobium sediminis</name>
    <dbReference type="NCBI Taxonomy" id="1343891"/>
    <lineage>
        <taxon>Bacteria</taxon>
        <taxon>Pseudomonadati</taxon>
        <taxon>Bacteroidota</taxon>
        <taxon>Flavobacteriia</taxon>
        <taxon>Flavobacteriales</taxon>
        <taxon>Flavobacteriaceae</taxon>
        <taxon>Salinimicrobium</taxon>
    </lineage>
</organism>
<evidence type="ECO:0000313" key="10">
    <source>
        <dbReference type="EMBL" id="SOC81128.1"/>
    </source>
</evidence>
<dbReference type="PANTHER" id="PTHR30337:SF0">
    <property type="entry name" value="NUCLEASE SBCCD SUBUNIT D"/>
    <property type="match status" value="1"/>
</dbReference>
<keyword evidence="4 7" id="KW-0540">Nuclease</keyword>
<dbReference type="OrthoDB" id="9773856at2"/>
<evidence type="ECO:0000256" key="5">
    <source>
        <dbReference type="ARBA" id="ARBA00022801"/>
    </source>
</evidence>
<feature type="domain" description="Calcineurin-like phosphoesterase" evidence="8">
    <location>
        <begin position="1"/>
        <end position="229"/>
    </location>
</feature>
<keyword evidence="11" id="KW-1185">Reference proteome</keyword>
<dbReference type="InterPro" id="IPR029052">
    <property type="entry name" value="Metallo-depent_PP-like"/>
</dbReference>
<dbReference type="AlphaFoldDB" id="A0A285X767"/>
<dbReference type="PANTHER" id="PTHR30337">
    <property type="entry name" value="COMPONENT OF ATP-DEPENDENT DSDNA EXONUCLEASE"/>
    <property type="match status" value="1"/>
</dbReference>
<dbReference type="Gene3D" id="3.60.21.10">
    <property type="match status" value="1"/>
</dbReference>
<dbReference type="InterPro" id="IPR026843">
    <property type="entry name" value="SbcD_C"/>
</dbReference>
<dbReference type="EMBL" id="OCMF01000004">
    <property type="protein sequence ID" value="SOC81128.1"/>
    <property type="molecule type" value="Genomic_DNA"/>
</dbReference>
<dbReference type="InterPro" id="IPR004593">
    <property type="entry name" value="SbcD"/>
</dbReference>
<keyword evidence="6 7" id="KW-0269">Exonuclease</keyword>
<dbReference type="SUPFAM" id="SSF56300">
    <property type="entry name" value="Metallo-dependent phosphatases"/>
    <property type="match status" value="1"/>
</dbReference>
<gene>
    <name evidence="7" type="primary">sbcD</name>
    <name evidence="10" type="ORF">SAMN06296241_2700</name>
</gene>
<dbReference type="InterPro" id="IPR050535">
    <property type="entry name" value="DNA_Repair-Maintenance_Comp"/>
</dbReference>
<dbReference type="Pfam" id="PF00149">
    <property type="entry name" value="Metallophos"/>
    <property type="match status" value="1"/>
</dbReference>
<name>A0A285X767_9FLAO</name>
<keyword evidence="7" id="KW-0255">Endonuclease</keyword>
<evidence type="ECO:0000259" key="9">
    <source>
        <dbReference type="Pfam" id="PF12320"/>
    </source>
</evidence>
<evidence type="ECO:0000256" key="6">
    <source>
        <dbReference type="ARBA" id="ARBA00022839"/>
    </source>
</evidence>
<evidence type="ECO:0000313" key="11">
    <source>
        <dbReference type="Proteomes" id="UP000219193"/>
    </source>
</evidence>
<dbReference type="CDD" id="cd00840">
    <property type="entry name" value="MPP_Mre11_N"/>
    <property type="match status" value="1"/>
</dbReference>
<comment type="function">
    <text evidence="7">SbcCD cleaves DNA hairpin structures. These structures can inhibit DNA replication and are intermediates in certain DNA recombination reactions. The complex acts as a 3'-&gt;5' double strand exonuclease that can open hairpins. It also has a 5' single-strand endonuclease activity.</text>
</comment>
<comment type="subunit">
    <text evidence="2 7">Heterodimer of SbcC and SbcD.</text>
</comment>
<dbReference type="GO" id="GO:0004519">
    <property type="term" value="F:endonuclease activity"/>
    <property type="evidence" value="ECO:0007669"/>
    <property type="project" value="UniProtKB-KW"/>
</dbReference>
<proteinExistence type="inferred from homology"/>
<comment type="similarity">
    <text evidence="1 7">Belongs to the SbcD family.</text>
</comment>
<dbReference type="InterPro" id="IPR004843">
    <property type="entry name" value="Calcineurin-like_PHP"/>
</dbReference>
<evidence type="ECO:0000256" key="2">
    <source>
        <dbReference type="ARBA" id="ARBA00011322"/>
    </source>
</evidence>
<reference evidence="11" key="1">
    <citation type="submission" date="2017-09" db="EMBL/GenBank/DDBJ databases">
        <authorList>
            <person name="Varghese N."/>
            <person name="Submissions S."/>
        </authorList>
    </citation>
    <scope>NUCLEOTIDE SEQUENCE [LARGE SCALE GENOMIC DNA]</scope>
    <source>
        <strain evidence="11">CGMCC 1.12641</strain>
    </source>
</reference>
<dbReference type="Pfam" id="PF12320">
    <property type="entry name" value="SbcD_C"/>
    <property type="match status" value="1"/>
</dbReference>
<feature type="domain" description="Nuclease SbcCD subunit D C-terminal" evidence="9">
    <location>
        <begin position="277"/>
        <end position="374"/>
    </location>
</feature>
<evidence type="ECO:0000256" key="4">
    <source>
        <dbReference type="ARBA" id="ARBA00022722"/>
    </source>
</evidence>
<evidence type="ECO:0000256" key="7">
    <source>
        <dbReference type="RuleBase" id="RU363069"/>
    </source>
</evidence>
<dbReference type="RefSeq" id="WP_097056904.1">
    <property type="nucleotide sequence ID" value="NZ_OCMF01000004.1"/>
</dbReference>
<dbReference type="GO" id="GO:0008408">
    <property type="term" value="F:3'-5' exonuclease activity"/>
    <property type="evidence" value="ECO:0007669"/>
    <property type="project" value="InterPro"/>
</dbReference>
<evidence type="ECO:0000256" key="1">
    <source>
        <dbReference type="ARBA" id="ARBA00010555"/>
    </source>
</evidence>
<protein>
    <recommendedName>
        <fullName evidence="3 7">Nuclease SbcCD subunit D</fullName>
    </recommendedName>
</protein>
<evidence type="ECO:0000256" key="3">
    <source>
        <dbReference type="ARBA" id="ARBA00013365"/>
    </source>
</evidence>
<keyword evidence="5 7" id="KW-0378">Hydrolase</keyword>
<evidence type="ECO:0000259" key="8">
    <source>
        <dbReference type="Pfam" id="PF00149"/>
    </source>
</evidence>